<dbReference type="STRING" id="210143.A0A1R3FUU8"/>
<feature type="transmembrane region" description="Helical" evidence="21">
    <location>
        <begin position="229"/>
        <end position="250"/>
    </location>
</feature>
<evidence type="ECO:0000256" key="18">
    <source>
        <dbReference type="ARBA" id="ARBA00023134"/>
    </source>
</evidence>
<dbReference type="PROSITE" id="PS01135">
    <property type="entry name" value="FTSZ_2"/>
    <property type="match status" value="1"/>
</dbReference>
<keyword evidence="10 21" id="KW-0812">Transmembrane</keyword>
<feature type="transmembrane region" description="Helical" evidence="21">
    <location>
        <begin position="521"/>
        <end position="540"/>
    </location>
</feature>
<dbReference type="Pfam" id="PF00091">
    <property type="entry name" value="Tubulin"/>
    <property type="match status" value="1"/>
</dbReference>
<evidence type="ECO:0000256" key="20">
    <source>
        <dbReference type="SAM" id="MobiDB-lite"/>
    </source>
</evidence>
<evidence type="ECO:0000256" key="15">
    <source>
        <dbReference type="ARBA" id="ARBA00022989"/>
    </source>
</evidence>
<evidence type="ECO:0000256" key="13">
    <source>
        <dbReference type="ARBA" id="ARBA00022753"/>
    </source>
</evidence>
<comment type="caution">
    <text evidence="25">The sequence shown here is derived from an EMBL/GenBank/DDBJ whole genome shotgun (WGS) entry which is preliminary data.</text>
</comment>
<evidence type="ECO:0000256" key="9">
    <source>
        <dbReference type="ARBA" id="ARBA00022640"/>
    </source>
</evidence>
<dbReference type="Gramene" id="OMO49520">
    <property type="protein sequence ID" value="OMO49520"/>
    <property type="gene ID" value="CCACVL1_30960"/>
</dbReference>
<keyword evidence="15 21" id="KW-1133">Transmembrane helix</keyword>
<comment type="similarity">
    <text evidence="5">Belongs to the nonaspanin (TM9SF) (TC 9.A.2) family.</text>
</comment>
<evidence type="ECO:0000256" key="7">
    <source>
        <dbReference type="ARBA" id="ARBA00022528"/>
    </source>
</evidence>
<feature type="transmembrane region" description="Helical" evidence="21">
    <location>
        <begin position="552"/>
        <end position="580"/>
    </location>
</feature>
<dbReference type="OrthoDB" id="1666796at2759"/>
<evidence type="ECO:0000256" key="14">
    <source>
        <dbReference type="ARBA" id="ARBA00022946"/>
    </source>
</evidence>
<dbReference type="GO" id="GO:0010008">
    <property type="term" value="C:endosome membrane"/>
    <property type="evidence" value="ECO:0007669"/>
    <property type="project" value="UniProtKB-SubCell"/>
</dbReference>
<keyword evidence="16" id="KW-0333">Golgi apparatus</keyword>
<keyword evidence="13" id="KW-0967">Endosome</keyword>
<dbReference type="InterPro" id="IPR018316">
    <property type="entry name" value="Tubulin/FtsZ_2-layer-sand-dom"/>
</dbReference>
<dbReference type="GO" id="GO:0010020">
    <property type="term" value="P:chloroplast fission"/>
    <property type="evidence" value="ECO:0007669"/>
    <property type="project" value="UniProtKB-ARBA"/>
</dbReference>
<feature type="transmembrane region" description="Helical" evidence="21">
    <location>
        <begin position="485"/>
        <end position="509"/>
    </location>
</feature>
<dbReference type="GO" id="GO:0009535">
    <property type="term" value="C:chloroplast thylakoid membrane"/>
    <property type="evidence" value="ECO:0007669"/>
    <property type="project" value="UniProtKB-SubCell"/>
</dbReference>
<keyword evidence="8" id="KW-0597">Phosphoprotein</keyword>
<dbReference type="InterPro" id="IPR037103">
    <property type="entry name" value="Tubulin/FtsZ-like_C"/>
</dbReference>
<keyword evidence="14" id="KW-0809">Transit peptide</keyword>
<dbReference type="PANTHER" id="PTHR10766:SF119">
    <property type="entry name" value="TRANSMEMBRANE 9 SUPERFAMILY MEMBER 5"/>
    <property type="match status" value="1"/>
</dbReference>
<evidence type="ECO:0000256" key="17">
    <source>
        <dbReference type="ARBA" id="ARBA00023078"/>
    </source>
</evidence>
<dbReference type="InterPro" id="IPR000158">
    <property type="entry name" value="Cell_div_FtsZ"/>
</dbReference>
<evidence type="ECO:0000256" key="1">
    <source>
        <dbReference type="ARBA" id="ARBA00004337"/>
    </source>
</evidence>
<feature type="transmembrane region" description="Helical" evidence="21">
    <location>
        <begin position="291"/>
        <end position="319"/>
    </location>
</feature>
<evidence type="ECO:0000256" key="5">
    <source>
        <dbReference type="ARBA" id="ARBA00005227"/>
    </source>
</evidence>
<dbReference type="InterPro" id="IPR003008">
    <property type="entry name" value="Tubulin_FtsZ_GTPase"/>
</dbReference>
<keyword evidence="12" id="KW-0547">Nucleotide-binding</keyword>
<keyword evidence="11 22" id="KW-0732">Signal</keyword>
<dbReference type="SMART" id="SM00865">
    <property type="entry name" value="Tubulin_C"/>
    <property type="match status" value="1"/>
</dbReference>
<dbReference type="GO" id="GO:0003924">
    <property type="term" value="F:GTPase activity"/>
    <property type="evidence" value="ECO:0007669"/>
    <property type="project" value="InterPro"/>
</dbReference>
<dbReference type="InterPro" id="IPR004240">
    <property type="entry name" value="EMP70"/>
</dbReference>
<sequence>MSKMEALKISLLLLLSTNLRSVTSSPDNHRYNVGDDVPLFVNKVGPLNNPSETYEYYELPFCHPDPIVQKKEFLGEVLNGDRLTNALYKLNFRENKIAETLCNKKLEGDDVAKFRDAVINDFYFQMYYDDLPFWGFVGKIEDSLTLEEKASKYFLFKHVQFYVLYNGNQVIEIRAFSDPDQVVDITEDIEIDVKFTYSVTWNATSTSFDTRMDRYSRASSHPVHQQIHWFSFINSIVIIILLMGLLTLLFMRRLKNDLRKCSTGDDEEEDKEVGWKYIHGDVFRYPQNMSLFCAVMGMGTQLLTLVSCLFMLVCLGVLYPYNRGTLCTALVTLYSLTSVVAGYTAASFHCQFAEVGWEKSVLLAGILYASPLFVIGSILNVVAVSYGVTAALPFGTIMAIILIYTFLAIPLLALGGLIGYIFRSEFHAPCATKRYPREIPPLAWYRKTPCQMFLGGFLSFSAIVLELQHLYASLWGYKIFTLPSILFVMFIILILLTVILSVGLTYIQLSVEDHEWWWRSVLCGGSTAIFMFAYSIYFYARSNMSGLLQLSFFIGYNAFLCYAFFLILGSIGFRASLVFVRYIYRAVGKRDVHGTRKEVREDGKDCKVGICKVPCNYKFQELGFVLLNMAACSSHCFLPFETQASDGVLAFSREYSLKQRWISRASFLKGFRKSGLLSASQRPSYLSTLSKFRCSVNSNNVSPNHSKESFLDLHPDVSLLSSEENDAFSSLRKESYSRSITETLSEYSSPSSYSEARIKVVGVGGGGSNAVNRMIERSMKGVEFLIVNTDAQAIQISPVLPKNRLQIGKELTRGLGAGGNPETGMNAATESRAAIEEAVDGADMVFVTAGMGGGTGTGAAPVIAGIAKSKGILTVGIVTTPFSFEGRRRAIQAQEGIASLRENVDTLIVIPNDKLLTAVSHSTPVTEAFNLADDTLRQGVRGISDIITVPGLVNVDFADVQSIMKDAGSSLMGIGTATGKSRATDAALNAIQSPLLDIGIERATGIVWNITGGNDLTLLEVNAAAEVIYDLVDPNANLIFGAVIDPSLSGEVSITLIATGFKRQEGSEGKGAQTLPGDVPIGFNRRSPSSTVDGSLEIPEFLKKKGRSRYPWF</sequence>
<comment type="subcellular location">
    <subcellularLocation>
        <location evidence="1">Endosome membrane</location>
        <topology evidence="1">Multi-pass membrane protein</topology>
    </subcellularLocation>
    <subcellularLocation>
        <location evidence="4">Golgi apparatus membrane</location>
        <topology evidence="4">Multi-pass membrane protein</topology>
    </subcellularLocation>
    <subcellularLocation>
        <location evidence="2">Plastid</location>
        <location evidence="2">Chloroplast stroma</location>
    </subcellularLocation>
    <subcellularLocation>
        <location evidence="3">Plastid</location>
        <location evidence="3">Chloroplast thylakoid membrane</location>
        <topology evidence="3">Peripheral membrane protein</topology>
    </subcellularLocation>
</comment>
<evidence type="ECO:0000313" key="25">
    <source>
        <dbReference type="EMBL" id="OMO49520.1"/>
    </source>
</evidence>
<feature type="region of interest" description="Disordered" evidence="20">
    <location>
        <begin position="1066"/>
        <end position="1093"/>
    </location>
</feature>
<dbReference type="SUPFAM" id="SSF55307">
    <property type="entry name" value="Tubulin C-terminal domain-like"/>
    <property type="match status" value="1"/>
</dbReference>
<dbReference type="GO" id="GO:0009570">
    <property type="term" value="C:chloroplast stroma"/>
    <property type="evidence" value="ECO:0007669"/>
    <property type="project" value="UniProtKB-SubCell"/>
</dbReference>
<evidence type="ECO:0000256" key="12">
    <source>
        <dbReference type="ARBA" id="ARBA00022741"/>
    </source>
</evidence>
<feature type="signal peptide" evidence="22">
    <location>
        <begin position="1"/>
        <end position="24"/>
    </location>
</feature>
<gene>
    <name evidence="25" type="ORF">CCACVL1_30960</name>
</gene>
<evidence type="ECO:0000256" key="4">
    <source>
        <dbReference type="ARBA" id="ARBA00004653"/>
    </source>
</evidence>
<dbReference type="FunFam" id="3.30.1330.20:FF:000007">
    <property type="entry name" value="Cell division protein ftsZ, putative"/>
    <property type="match status" value="1"/>
</dbReference>
<dbReference type="InterPro" id="IPR024757">
    <property type="entry name" value="FtsZ_C"/>
</dbReference>
<dbReference type="Proteomes" id="UP000188268">
    <property type="component" value="Unassembled WGS sequence"/>
</dbReference>
<evidence type="ECO:0000256" key="21">
    <source>
        <dbReference type="SAM" id="Phobius"/>
    </source>
</evidence>
<feature type="chain" id="PRO_5010386007" evidence="22">
    <location>
        <begin position="25"/>
        <end position="1113"/>
    </location>
</feature>
<dbReference type="NCBIfam" id="TIGR00065">
    <property type="entry name" value="ftsZ"/>
    <property type="match status" value="1"/>
</dbReference>
<feature type="domain" description="Tubulin/FtsZ GTPase" evidence="23">
    <location>
        <begin position="757"/>
        <end position="951"/>
    </location>
</feature>
<dbReference type="EMBL" id="AWWV01016463">
    <property type="protein sequence ID" value="OMO49520.1"/>
    <property type="molecule type" value="Genomic_DNA"/>
</dbReference>
<evidence type="ECO:0000259" key="24">
    <source>
        <dbReference type="SMART" id="SM00865"/>
    </source>
</evidence>
<dbReference type="OMA" id="FHAPCAT"/>
<protein>
    <submittedName>
        <fullName evidence="25">Cell division protein FtsZ</fullName>
    </submittedName>
</protein>
<evidence type="ECO:0000256" key="10">
    <source>
        <dbReference type="ARBA" id="ARBA00022692"/>
    </source>
</evidence>
<keyword evidence="17" id="KW-0793">Thylakoid</keyword>
<organism evidence="25 26">
    <name type="scientific">Corchorus capsularis</name>
    <name type="common">Jute</name>
    <dbReference type="NCBI Taxonomy" id="210143"/>
    <lineage>
        <taxon>Eukaryota</taxon>
        <taxon>Viridiplantae</taxon>
        <taxon>Streptophyta</taxon>
        <taxon>Embryophyta</taxon>
        <taxon>Tracheophyta</taxon>
        <taxon>Spermatophyta</taxon>
        <taxon>Magnoliopsida</taxon>
        <taxon>eudicotyledons</taxon>
        <taxon>Gunneridae</taxon>
        <taxon>Pentapetalae</taxon>
        <taxon>rosids</taxon>
        <taxon>malvids</taxon>
        <taxon>Malvales</taxon>
        <taxon>Malvaceae</taxon>
        <taxon>Grewioideae</taxon>
        <taxon>Apeibeae</taxon>
        <taxon>Corchorus</taxon>
    </lineage>
</organism>
<dbReference type="Gene3D" id="3.30.1330.20">
    <property type="entry name" value="Tubulin/FtsZ, C-terminal domain"/>
    <property type="match status" value="1"/>
</dbReference>
<evidence type="ECO:0000256" key="16">
    <source>
        <dbReference type="ARBA" id="ARBA00023034"/>
    </source>
</evidence>
<evidence type="ECO:0000256" key="11">
    <source>
        <dbReference type="ARBA" id="ARBA00022729"/>
    </source>
</evidence>
<keyword evidence="25" id="KW-0132">Cell division</keyword>
<feature type="transmembrane region" description="Helical" evidence="21">
    <location>
        <begin position="361"/>
        <end position="388"/>
    </location>
</feature>
<dbReference type="AlphaFoldDB" id="A0A1R3FUU8"/>
<dbReference type="GO" id="GO:0051301">
    <property type="term" value="P:cell division"/>
    <property type="evidence" value="ECO:0007669"/>
    <property type="project" value="UniProtKB-KW"/>
</dbReference>
<evidence type="ECO:0000259" key="23">
    <source>
        <dbReference type="SMART" id="SM00864"/>
    </source>
</evidence>
<evidence type="ECO:0000313" key="26">
    <source>
        <dbReference type="Proteomes" id="UP000188268"/>
    </source>
</evidence>
<reference evidence="25 26" key="1">
    <citation type="submission" date="2013-09" db="EMBL/GenBank/DDBJ databases">
        <title>Corchorus capsularis genome sequencing.</title>
        <authorList>
            <person name="Alam M."/>
            <person name="Haque M.S."/>
            <person name="Islam M.S."/>
            <person name="Emdad E.M."/>
            <person name="Islam M.M."/>
            <person name="Ahmed B."/>
            <person name="Halim A."/>
            <person name="Hossen Q.M.M."/>
            <person name="Hossain M.Z."/>
            <person name="Ahmed R."/>
            <person name="Khan M.M."/>
            <person name="Islam R."/>
            <person name="Rashid M.M."/>
            <person name="Khan S.A."/>
            <person name="Rahman M.S."/>
            <person name="Alam M."/>
        </authorList>
    </citation>
    <scope>NUCLEOTIDE SEQUENCE [LARGE SCALE GENOMIC DNA]</scope>
    <source>
        <strain evidence="26">cv. CVL-1</strain>
        <tissue evidence="25">Whole seedling</tissue>
    </source>
</reference>
<comment type="similarity">
    <text evidence="6">Belongs to the FtsZ family.</text>
</comment>
<dbReference type="InterPro" id="IPR036525">
    <property type="entry name" value="Tubulin/FtsZ_GTPase_sf"/>
</dbReference>
<feature type="domain" description="Tubulin/FtsZ 2-layer sandwich" evidence="24">
    <location>
        <begin position="953"/>
        <end position="1070"/>
    </location>
</feature>
<evidence type="ECO:0000256" key="19">
    <source>
        <dbReference type="ARBA" id="ARBA00023136"/>
    </source>
</evidence>
<evidence type="ECO:0000256" key="8">
    <source>
        <dbReference type="ARBA" id="ARBA00022553"/>
    </source>
</evidence>
<keyword evidence="18" id="KW-0342">GTP-binding</keyword>
<dbReference type="InterPro" id="IPR008280">
    <property type="entry name" value="Tub_FtsZ_C"/>
</dbReference>
<accession>A0A1R3FUU8</accession>
<dbReference type="GO" id="GO:0005525">
    <property type="term" value="F:GTP binding"/>
    <property type="evidence" value="ECO:0007669"/>
    <property type="project" value="UniProtKB-KW"/>
</dbReference>
<evidence type="ECO:0000256" key="6">
    <source>
        <dbReference type="ARBA" id="ARBA00009690"/>
    </source>
</evidence>
<dbReference type="SMART" id="SM00864">
    <property type="entry name" value="Tubulin"/>
    <property type="match status" value="1"/>
</dbReference>
<dbReference type="FunFam" id="3.40.50.1440:FF:000001">
    <property type="entry name" value="Cell division protein FtsZ"/>
    <property type="match status" value="1"/>
</dbReference>
<dbReference type="GO" id="GO:0070938">
    <property type="term" value="C:contractile ring"/>
    <property type="evidence" value="ECO:0007669"/>
    <property type="project" value="UniProtKB-ARBA"/>
</dbReference>
<keyword evidence="19 21" id="KW-0472">Membrane</keyword>
<dbReference type="GO" id="GO:0042802">
    <property type="term" value="F:identical protein binding"/>
    <property type="evidence" value="ECO:0007669"/>
    <property type="project" value="UniProtKB-ARBA"/>
</dbReference>
<evidence type="ECO:0000256" key="2">
    <source>
        <dbReference type="ARBA" id="ARBA00004470"/>
    </source>
</evidence>
<dbReference type="GO" id="GO:0072657">
    <property type="term" value="P:protein localization to membrane"/>
    <property type="evidence" value="ECO:0007669"/>
    <property type="project" value="TreeGrafter"/>
</dbReference>
<keyword evidence="25" id="KW-0131">Cell cycle</keyword>
<dbReference type="PANTHER" id="PTHR10766">
    <property type="entry name" value="TRANSMEMBRANE 9 SUPERFAMILY PROTEIN"/>
    <property type="match status" value="1"/>
</dbReference>
<dbReference type="HAMAP" id="MF_00909">
    <property type="entry name" value="FtsZ"/>
    <property type="match status" value="1"/>
</dbReference>
<name>A0A1R3FUU8_COCAP</name>
<dbReference type="InterPro" id="IPR020805">
    <property type="entry name" value="Cell_div_FtsZ_CS"/>
</dbReference>
<keyword evidence="9" id="KW-0934">Plastid</keyword>
<dbReference type="PRINTS" id="PR00423">
    <property type="entry name" value="CELLDVISFTSZ"/>
</dbReference>
<dbReference type="Gene3D" id="3.40.50.1440">
    <property type="entry name" value="Tubulin/FtsZ, GTPase domain"/>
    <property type="match status" value="1"/>
</dbReference>
<feature type="transmembrane region" description="Helical" evidence="21">
    <location>
        <begin position="331"/>
        <end position="349"/>
    </location>
</feature>
<keyword evidence="7" id="KW-0150">Chloroplast</keyword>
<dbReference type="SUPFAM" id="SSF52490">
    <property type="entry name" value="Tubulin nucleotide-binding domain-like"/>
    <property type="match status" value="1"/>
</dbReference>
<evidence type="ECO:0000256" key="3">
    <source>
        <dbReference type="ARBA" id="ARBA00004525"/>
    </source>
</evidence>
<dbReference type="GO" id="GO:0000139">
    <property type="term" value="C:Golgi membrane"/>
    <property type="evidence" value="ECO:0007669"/>
    <property type="project" value="UniProtKB-SubCell"/>
</dbReference>
<dbReference type="Pfam" id="PF02990">
    <property type="entry name" value="EMP70"/>
    <property type="match status" value="1"/>
</dbReference>
<dbReference type="Pfam" id="PF12327">
    <property type="entry name" value="FtsZ_C"/>
    <property type="match status" value="1"/>
</dbReference>
<proteinExistence type="inferred from homology"/>
<feature type="transmembrane region" description="Helical" evidence="21">
    <location>
        <begin position="394"/>
        <end position="422"/>
    </location>
</feature>
<keyword evidence="26" id="KW-1185">Reference proteome</keyword>
<dbReference type="CDD" id="cd02201">
    <property type="entry name" value="FtsZ_type1"/>
    <property type="match status" value="1"/>
</dbReference>
<evidence type="ECO:0000256" key="22">
    <source>
        <dbReference type="SAM" id="SignalP"/>
    </source>
</evidence>